<organism evidence="1 2">
    <name type="scientific">Solihabitans fulvus</name>
    <dbReference type="NCBI Taxonomy" id="1892852"/>
    <lineage>
        <taxon>Bacteria</taxon>
        <taxon>Bacillati</taxon>
        <taxon>Actinomycetota</taxon>
        <taxon>Actinomycetes</taxon>
        <taxon>Pseudonocardiales</taxon>
        <taxon>Pseudonocardiaceae</taxon>
        <taxon>Solihabitans</taxon>
    </lineage>
</organism>
<protein>
    <submittedName>
        <fullName evidence="1">Uncharacterized protein</fullName>
    </submittedName>
</protein>
<reference evidence="1 2" key="2">
    <citation type="submission" date="2019-09" db="EMBL/GenBank/DDBJ databases">
        <authorList>
            <person name="Jin C."/>
        </authorList>
    </citation>
    <scope>NUCLEOTIDE SEQUENCE [LARGE SCALE GENOMIC DNA]</scope>
    <source>
        <strain evidence="1 2">AN110305</strain>
    </source>
</reference>
<keyword evidence="2" id="KW-1185">Reference proteome</keyword>
<proteinExistence type="predicted"/>
<dbReference type="EMBL" id="VUOB01000041">
    <property type="protein sequence ID" value="KAA2258889.1"/>
    <property type="molecule type" value="Genomic_DNA"/>
</dbReference>
<gene>
    <name evidence="1" type="ORF">F0L68_23350</name>
</gene>
<name>A0A5B2X770_9PSEU</name>
<evidence type="ECO:0000313" key="1">
    <source>
        <dbReference type="EMBL" id="KAA2258889.1"/>
    </source>
</evidence>
<dbReference type="OrthoDB" id="3693568at2"/>
<sequence>MAVTVFRQLDRSLHDHLDNLVRLAYHADDHAAAELVRVELPKVVNAVRALLAVHQPDEHGRCPTCRTRRWTRRRPTPCRAYLTAQLCLTVVDEESPGRQGQHHLRTVG</sequence>
<accession>A0A5B2X770</accession>
<reference evidence="1 2" key="1">
    <citation type="submission" date="2019-09" db="EMBL/GenBank/DDBJ databases">
        <title>Goodfellowia gen. nov., a new genus of the Pseudonocardineae related to Actinoalloteichus, containing Goodfellowia coeruleoviolacea gen. nov., comb. nov. gen. nov., comb. nov.</title>
        <authorList>
            <person name="Labeda D."/>
        </authorList>
    </citation>
    <scope>NUCLEOTIDE SEQUENCE [LARGE SCALE GENOMIC DNA]</scope>
    <source>
        <strain evidence="1 2">AN110305</strain>
    </source>
</reference>
<dbReference type="AlphaFoldDB" id="A0A5B2X770"/>
<dbReference type="RefSeq" id="WP_149851954.1">
    <property type="nucleotide sequence ID" value="NZ_VUOB01000041.1"/>
</dbReference>
<comment type="caution">
    <text evidence="1">The sequence shown here is derived from an EMBL/GenBank/DDBJ whole genome shotgun (WGS) entry which is preliminary data.</text>
</comment>
<evidence type="ECO:0000313" key="2">
    <source>
        <dbReference type="Proteomes" id="UP000323454"/>
    </source>
</evidence>
<dbReference type="Proteomes" id="UP000323454">
    <property type="component" value="Unassembled WGS sequence"/>
</dbReference>